<dbReference type="NCBIfam" id="TIGR02153">
    <property type="entry name" value="gatD_arch"/>
    <property type="match status" value="1"/>
</dbReference>
<dbReference type="InterPro" id="IPR037222">
    <property type="entry name" value="GatD_N_sf"/>
</dbReference>
<dbReference type="InterPro" id="IPR036152">
    <property type="entry name" value="Asp/glu_Ase-like_sf"/>
</dbReference>
<dbReference type="PROSITE" id="PS00144">
    <property type="entry name" value="ASN_GLN_ASE_1"/>
    <property type="match status" value="1"/>
</dbReference>
<evidence type="ECO:0000256" key="4">
    <source>
        <dbReference type="ARBA" id="ARBA00022917"/>
    </source>
</evidence>
<accession>T0YAJ8</accession>
<dbReference type="InterPro" id="IPR027475">
    <property type="entry name" value="Asparaginase/glutaminase_AS2"/>
</dbReference>
<dbReference type="InterPro" id="IPR027474">
    <property type="entry name" value="L-asparaginase_N"/>
</dbReference>
<dbReference type="InterPro" id="IPR037152">
    <property type="entry name" value="L-asparaginase_N_sf"/>
</dbReference>
<dbReference type="Pfam" id="PF17763">
    <property type="entry name" value="Asparaginase_C"/>
    <property type="match status" value="1"/>
</dbReference>
<feature type="domain" description="GatD N-terminal" evidence="7">
    <location>
        <begin position="19"/>
        <end position="72"/>
    </location>
</feature>
<dbReference type="SFLD" id="SFLDS00057">
    <property type="entry name" value="Glutaminase/Asparaginase"/>
    <property type="match status" value="1"/>
</dbReference>
<dbReference type="Gene3D" id="3.40.50.1170">
    <property type="entry name" value="L-asparaginase, N-terminal domain"/>
    <property type="match status" value="1"/>
</dbReference>
<feature type="non-terminal residue" evidence="8">
    <location>
        <position position="384"/>
    </location>
</feature>
<dbReference type="PROSITE" id="PS51732">
    <property type="entry name" value="ASN_GLN_ASE_3"/>
    <property type="match status" value="1"/>
</dbReference>
<dbReference type="SUPFAM" id="SSF53774">
    <property type="entry name" value="Glutaminase/Asparaginase"/>
    <property type="match status" value="1"/>
</dbReference>
<proteinExistence type="predicted"/>
<name>T0YAJ8_9ZZZZ</name>
<dbReference type="NCBIfam" id="TIGR00519">
    <property type="entry name" value="asnASE_I"/>
    <property type="match status" value="1"/>
</dbReference>
<evidence type="ECO:0000256" key="3">
    <source>
        <dbReference type="ARBA" id="ARBA00022840"/>
    </source>
</evidence>
<dbReference type="AlphaFoldDB" id="T0YAJ8"/>
<dbReference type="EMBL" id="AUZZ01010345">
    <property type="protein sequence ID" value="EQD30138.1"/>
    <property type="molecule type" value="Genomic_DNA"/>
</dbReference>
<dbReference type="GO" id="GO:0016874">
    <property type="term" value="F:ligase activity"/>
    <property type="evidence" value="ECO:0007669"/>
    <property type="project" value="UniProtKB-KW"/>
</dbReference>
<dbReference type="GO" id="GO:0006520">
    <property type="term" value="P:amino acid metabolic process"/>
    <property type="evidence" value="ECO:0007669"/>
    <property type="project" value="InterPro"/>
</dbReference>
<evidence type="ECO:0000259" key="7">
    <source>
        <dbReference type="Pfam" id="PF18195"/>
    </source>
</evidence>
<dbReference type="PIRSF" id="PIRSF500176">
    <property type="entry name" value="L_ASNase"/>
    <property type="match status" value="1"/>
</dbReference>
<evidence type="ECO:0000256" key="2">
    <source>
        <dbReference type="ARBA" id="ARBA00022741"/>
    </source>
</evidence>
<reference evidence="8" key="2">
    <citation type="journal article" date="2014" name="ISME J.">
        <title>Microbial stratification in low pH oxic and suboxic macroscopic growths along an acid mine drainage.</title>
        <authorList>
            <person name="Mendez-Garcia C."/>
            <person name="Mesa V."/>
            <person name="Sprenger R.R."/>
            <person name="Richter M."/>
            <person name="Diez M.S."/>
            <person name="Solano J."/>
            <person name="Bargiela R."/>
            <person name="Golyshina O.V."/>
            <person name="Manteca A."/>
            <person name="Ramos J.L."/>
            <person name="Gallego J.R."/>
            <person name="Llorente I."/>
            <person name="Martins Dos Santos V.A."/>
            <person name="Jensen O.N."/>
            <person name="Pelaez A.I."/>
            <person name="Sanchez J."/>
            <person name="Ferrer M."/>
        </authorList>
    </citation>
    <scope>NUCLEOTIDE SEQUENCE</scope>
</reference>
<dbReference type="Gene3D" id="3.40.50.40">
    <property type="match status" value="1"/>
</dbReference>
<gene>
    <name evidence="8" type="ORF">B2A_14269</name>
</gene>
<dbReference type="InterPro" id="IPR020827">
    <property type="entry name" value="Asparaginase/glutaminase_AS1"/>
</dbReference>
<dbReference type="SUPFAM" id="SSF141300">
    <property type="entry name" value="GatD N-terminal domain-like"/>
    <property type="match status" value="1"/>
</dbReference>
<dbReference type="GO" id="GO:0016740">
    <property type="term" value="F:transferase activity"/>
    <property type="evidence" value="ECO:0007669"/>
    <property type="project" value="UniProtKB-KW"/>
</dbReference>
<dbReference type="InterPro" id="IPR027473">
    <property type="entry name" value="L-asparaginase_C"/>
</dbReference>
<dbReference type="Pfam" id="PF00710">
    <property type="entry name" value="Asparaginase"/>
    <property type="match status" value="1"/>
</dbReference>
<keyword evidence="4" id="KW-0648">Protein biosynthesis</keyword>
<keyword evidence="3" id="KW-0067">ATP-binding</keyword>
<dbReference type="InterPro" id="IPR006033">
    <property type="entry name" value="AsnA_fam"/>
</dbReference>
<dbReference type="PIRSF" id="PIRSF001220">
    <property type="entry name" value="L-ASNase_gatD"/>
    <property type="match status" value="1"/>
</dbReference>
<dbReference type="SMART" id="SM00870">
    <property type="entry name" value="Asparaginase"/>
    <property type="match status" value="1"/>
</dbReference>
<dbReference type="PANTHER" id="PTHR11707:SF28">
    <property type="entry name" value="60 KDA LYSOPHOSPHOLIPASE"/>
    <property type="match status" value="1"/>
</dbReference>
<dbReference type="PANTHER" id="PTHR11707">
    <property type="entry name" value="L-ASPARAGINASE"/>
    <property type="match status" value="1"/>
</dbReference>
<evidence type="ECO:0000313" key="8">
    <source>
        <dbReference type="EMBL" id="EQD30138.1"/>
    </source>
</evidence>
<feature type="domain" description="L-asparaginase N-terminal" evidence="5">
    <location>
        <begin position="94"/>
        <end position="289"/>
    </location>
</feature>
<dbReference type="Pfam" id="PF18195">
    <property type="entry name" value="GatD_N"/>
    <property type="match status" value="1"/>
</dbReference>
<reference evidence="8" key="1">
    <citation type="submission" date="2013-08" db="EMBL/GenBank/DDBJ databases">
        <authorList>
            <person name="Mendez C."/>
            <person name="Richter M."/>
            <person name="Ferrer M."/>
            <person name="Sanchez J."/>
        </authorList>
    </citation>
    <scope>NUCLEOTIDE SEQUENCE</scope>
</reference>
<dbReference type="InterPro" id="IPR011878">
    <property type="entry name" value="GatD"/>
</dbReference>
<organism evidence="8">
    <name type="scientific">mine drainage metagenome</name>
    <dbReference type="NCBI Taxonomy" id="410659"/>
    <lineage>
        <taxon>unclassified sequences</taxon>
        <taxon>metagenomes</taxon>
        <taxon>ecological metagenomes</taxon>
    </lineage>
</organism>
<dbReference type="PRINTS" id="PR00139">
    <property type="entry name" value="ASNGLNASE"/>
</dbReference>
<sequence>MVFKVYSDKLIEYFKANGINIGDKVRVSYGSISIEGELMPSTEYNDPEVLVIKLKNGYNIGIGFSKVKIEKLEGAGTPIEFPKASLTERKDLPNISMIYTGGTIGSRIDYKTGGVYMLTKPEELLYDVPEASAIANISINPLLSIASEDMSYIEWQRIAEETSNALNKGARGVVITHGTDTMHYTAAALSFMLQDVNAPVVLTGSQRSSDRGSSDAFMNLICSVYAASRSDIAEVGICMHSTSSDDECAYIRGTKARKMHTSRRDAFKSINSKPIAYIGKDSSIRYNSQHRAMPAERQDTHALTKYEPKVAIVKAYPNSEPDIIDFYIGKKYRGLIIEGTGLGHAPVSTSHPDLLWLPKIKEAVDSGMVVGMTSQCLYGRVNSS</sequence>
<dbReference type="NCBIfam" id="NF003217">
    <property type="entry name" value="PRK04183.1"/>
    <property type="match status" value="1"/>
</dbReference>
<evidence type="ECO:0000259" key="5">
    <source>
        <dbReference type="Pfam" id="PF00710"/>
    </source>
</evidence>
<dbReference type="GO" id="GO:0006450">
    <property type="term" value="P:regulation of translational fidelity"/>
    <property type="evidence" value="ECO:0007669"/>
    <property type="project" value="InterPro"/>
</dbReference>
<dbReference type="GO" id="GO:0006412">
    <property type="term" value="P:translation"/>
    <property type="evidence" value="ECO:0007669"/>
    <property type="project" value="UniProtKB-KW"/>
</dbReference>
<evidence type="ECO:0000259" key="6">
    <source>
        <dbReference type="Pfam" id="PF17763"/>
    </source>
</evidence>
<dbReference type="PROSITE" id="PS00917">
    <property type="entry name" value="ASN_GLN_ASE_2"/>
    <property type="match status" value="1"/>
</dbReference>
<dbReference type="GO" id="GO:0004067">
    <property type="term" value="F:asparaginase activity"/>
    <property type="evidence" value="ECO:0007669"/>
    <property type="project" value="InterPro"/>
</dbReference>
<keyword evidence="1" id="KW-0436">Ligase</keyword>
<dbReference type="GO" id="GO:0005524">
    <property type="term" value="F:ATP binding"/>
    <property type="evidence" value="ECO:0007669"/>
    <property type="project" value="UniProtKB-KW"/>
</dbReference>
<evidence type="ECO:0000256" key="1">
    <source>
        <dbReference type="ARBA" id="ARBA00022598"/>
    </source>
</evidence>
<keyword evidence="8" id="KW-0808">Transferase</keyword>
<dbReference type="InterPro" id="IPR006034">
    <property type="entry name" value="Asparaginase/glutaminase-like"/>
</dbReference>
<dbReference type="InterPro" id="IPR040919">
    <property type="entry name" value="Asparaginase_C"/>
</dbReference>
<protein>
    <submittedName>
        <fullName evidence="8">Glutamyl-tRNA(Gln) amidotransferase subunit D</fullName>
    </submittedName>
</protein>
<dbReference type="InterPro" id="IPR040918">
    <property type="entry name" value="GatD_N"/>
</dbReference>
<comment type="caution">
    <text evidence="8">The sequence shown here is derived from an EMBL/GenBank/DDBJ whole genome shotgun (WGS) entry which is preliminary data.</text>
</comment>
<keyword evidence="2" id="KW-0547">Nucleotide-binding</keyword>
<feature type="domain" description="Asparaginase/glutaminase C-terminal" evidence="6">
    <location>
        <begin position="309"/>
        <end position="384"/>
    </location>
</feature>
<dbReference type="Gene3D" id="2.30.30.520">
    <property type="match status" value="1"/>
</dbReference>